<dbReference type="NCBIfam" id="NF006579">
    <property type="entry name" value="PRK09104.1"/>
    <property type="match status" value="1"/>
</dbReference>
<dbReference type="EMBL" id="CCSE01000001">
    <property type="protein sequence ID" value="CEA00426.1"/>
    <property type="molecule type" value="Genomic_DNA"/>
</dbReference>
<dbReference type="GO" id="GO:0006508">
    <property type="term" value="P:proteolysis"/>
    <property type="evidence" value="ECO:0007669"/>
    <property type="project" value="UniProtKB-KW"/>
</dbReference>
<dbReference type="Pfam" id="PF01546">
    <property type="entry name" value="Peptidase_M20"/>
    <property type="match status" value="1"/>
</dbReference>
<dbReference type="Proteomes" id="UP000044136">
    <property type="component" value="Unassembled WGS sequence"/>
</dbReference>
<name>A0A078M6W0_9STAP</name>
<proteinExistence type="predicted"/>
<dbReference type="AlphaFoldDB" id="A0A078M6W0"/>
<dbReference type="Gene3D" id="3.40.630.10">
    <property type="entry name" value="Zn peptidases"/>
    <property type="match status" value="1"/>
</dbReference>
<dbReference type="STRING" id="1461582.BN1048_00955"/>
<dbReference type="NCBIfam" id="NF005034">
    <property type="entry name" value="PRK06446.1"/>
    <property type="match status" value="1"/>
</dbReference>
<evidence type="ECO:0000313" key="5">
    <source>
        <dbReference type="EMBL" id="CEA00426.1"/>
    </source>
</evidence>
<dbReference type="PANTHER" id="PTHR43270">
    <property type="entry name" value="BETA-ALA-HIS DIPEPTIDASE"/>
    <property type="match status" value="1"/>
</dbReference>
<evidence type="ECO:0000256" key="1">
    <source>
        <dbReference type="ARBA" id="ARBA00022670"/>
    </source>
</evidence>
<dbReference type="OrthoDB" id="9761532at2"/>
<protein>
    <submittedName>
        <fullName evidence="5">N-formyl-4-amino-5-aminomethyl-2-methylpyrimidine deformylase</fullName>
    </submittedName>
</protein>
<dbReference type="GO" id="GO:0046872">
    <property type="term" value="F:metal ion binding"/>
    <property type="evidence" value="ECO:0007669"/>
    <property type="project" value="UniProtKB-KW"/>
</dbReference>
<dbReference type="Gene3D" id="3.30.70.360">
    <property type="match status" value="1"/>
</dbReference>
<dbReference type="GO" id="GO:0008233">
    <property type="term" value="F:peptidase activity"/>
    <property type="evidence" value="ECO:0007669"/>
    <property type="project" value="UniProtKB-KW"/>
</dbReference>
<evidence type="ECO:0000259" key="4">
    <source>
        <dbReference type="Pfam" id="PF07687"/>
    </source>
</evidence>
<keyword evidence="2" id="KW-0479">Metal-binding</keyword>
<keyword evidence="6" id="KW-1185">Reference proteome</keyword>
<dbReference type="InterPro" id="IPR002933">
    <property type="entry name" value="Peptidase_M20"/>
</dbReference>
<dbReference type="HOGENOM" id="CLU_029469_2_1_9"/>
<evidence type="ECO:0000313" key="6">
    <source>
        <dbReference type="Proteomes" id="UP000044136"/>
    </source>
</evidence>
<accession>A0A078M6W0</accession>
<organism evidence="5 6">
    <name type="scientific">Jeotgalicoccus saudimassiliensis</name>
    <dbReference type="NCBI Taxonomy" id="1461582"/>
    <lineage>
        <taxon>Bacteria</taxon>
        <taxon>Bacillati</taxon>
        <taxon>Bacillota</taxon>
        <taxon>Bacilli</taxon>
        <taxon>Bacillales</taxon>
        <taxon>Staphylococcaceae</taxon>
        <taxon>Jeotgalicoccus</taxon>
    </lineage>
</organism>
<dbReference type="Pfam" id="PF07687">
    <property type="entry name" value="M20_dimer"/>
    <property type="match status" value="1"/>
</dbReference>
<dbReference type="RefSeq" id="WP_035809006.1">
    <property type="nucleotide sequence ID" value="NZ_CCSE01000001.1"/>
</dbReference>
<evidence type="ECO:0000256" key="3">
    <source>
        <dbReference type="ARBA" id="ARBA00022801"/>
    </source>
</evidence>
<dbReference type="PANTHER" id="PTHR43270:SF8">
    <property type="entry name" value="DI- AND TRIPEPTIDASE DUG2-RELATED"/>
    <property type="match status" value="1"/>
</dbReference>
<dbReference type="InterPro" id="IPR011650">
    <property type="entry name" value="Peptidase_M20_dimer"/>
</dbReference>
<dbReference type="InterPro" id="IPR051458">
    <property type="entry name" value="Cyt/Met_Dipeptidase"/>
</dbReference>
<dbReference type="eggNOG" id="COG0624">
    <property type="taxonomic scope" value="Bacteria"/>
</dbReference>
<gene>
    <name evidence="5" type="ORF">BN1048_00955</name>
</gene>
<feature type="domain" description="Peptidase M20 dimerisation" evidence="4">
    <location>
        <begin position="192"/>
        <end position="348"/>
    </location>
</feature>
<evidence type="ECO:0000256" key="2">
    <source>
        <dbReference type="ARBA" id="ARBA00022723"/>
    </source>
</evidence>
<sequence length="453" mass="50875">MTLEEMDSVLLKHKDMYMGQLFNFLKIKSISTDTGAIRQCAGVLKDDMEALGIRTRMMETDGNPVVYGELMNENNRFTLLIYGHYDVQAVEPLELWESDPFEPEIRNGRIYARGAGDNKGQLMAQLLGIKTYQKLYGELPINIKFVFEGEEELGSVHLPEFVDKNKALLEADLVYTADGSSHNSGNPLILLGVRGILNFEMTIKTADFDNHSGNTGNIVPNPVWKTIELLNTMRDENGNVLVEGFYDNIREPSQTDMRLLSSLPYDQKDIKEKIGFTDLNMDGETYYRKLTMEPTFNIAGMESGYTGDNAKTIIPSTATVSIDMRLVADQDPADIFRKIEAHVEEFDPDIKVTYRGAMHPSRTPSDLEIVQVVTDAVGEAYKKIPLVQPSMPGSLPDYVWTDYLGTPSIIMPYANFDQHNHSPNENLKVENFFGGIKCTCNLVKALGEYSKDS</sequence>
<keyword evidence="3" id="KW-0378">Hydrolase</keyword>
<dbReference type="SUPFAM" id="SSF53187">
    <property type="entry name" value="Zn-dependent exopeptidases"/>
    <property type="match status" value="1"/>
</dbReference>
<keyword evidence="1" id="KW-0645">Protease</keyword>
<reference evidence="5 6" key="1">
    <citation type="submission" date="2014-07" db="EMBL/GenBank/DDBJ databases">
        <authorList>
            <person name="Urmite Genomes Urmite Genomes"/>
        </authorList>
    </citation>
    <scope>NUCLEOTIDE SEQUENCE [LARGE SCALE GENOMIC DNA]</scope>
    <source>
        <strain evidence="5 6">13MG44_air</strain>
    </source>
</reference>